<keyword evidence="3" id="KW-1185">Reference proteome</keyword>
<dbReference type="Proteomes" id="UP001597010">
    <property type="component" value="Unassembled WGS sequence"/>
</dbReference>
<evidence type="ECO:0000313" key="3">
    <source>
        <dbReference type="Proteomes" id="UP001597010"/>
    </source>
</evidence>
<name>A0ABW3AQ07_9SPHI</name>
<dbReference type="PROSITE" id="PS51257">
    <property type="entry name" value="PROKAR_LIPOPROTEIN"/>
    <property type="match status" value="1"/>
</dbReference>
<dbReference type="RefSeq" id="WP_377112466.1">
    <property type="nucleotide sequence ID" value="NZ_JBHTHZ010000002.1"/>
</dbReference>
<sequence length="163" mass="18052">MKKIILLIISTIALASCSKDNTGSLPEPDNNKVTFSYSNFDQTDGVATFELGESGNNLYIALEHIDGTSVNGFIDVQLGDYKGPGTYNFGDNVSVRAMQNNVTGYWNSYFYENDEVQYATGIVKVKSLNNDRIVAEIDGKLYHTDENGNRSETTVKASIDHFR</sequence>
<gene>
    <name evidence="2" type="ORF">ACFQZX_05835</name>
</gene>
<comment type="caution">
    <text evidence="2">The sequence shown here is derived from an EMBL/GenBank/DDBJ whole genome shotgun (WGS) entry which is preliminary data.</text>
</comment>
<dbReference type="EMBL" id="JBHTHZ010000002">
    <property type="protein sequence ID" value="MFD0793128.1"/>
    <property type="molecule type" value="Genomic_DNA"/>
</dbReference>
<reference evidence="3" key="1">
    <citation type="journal article" date="2019" name="Int. J. Syst. Evol. Microbiol.">
        <title>The Global Catalogue of Microorganisms (GCM) 10K type strain sequencing project: providing services to taxonomists for standard genome sequencing and annotation.</title>
        <authorList>
            <consortium name="The Broad Institute Genomics Platform"/>
            <consortium name="The Broad Institute Genome Sequencing Center for Infectious Disease"/>
            <person name="Wu L."/>
            <person name="Ma J."/>
        </authorList>
    </citation>
    <scope>NUCLEOTIDE SEQUENCE [LARGE SCALE GENOMIC DNA]</scope>
    <source>
        <strain evidence="3">CCUG 61484</strain>
    </source>
</reference>
<accession>A0ABW3AQ07</accession>
<proteinExistence type="predicted"/>
<evidence type="ECO:0000313" key="2">
    <source>
        <dbReference type="EMBL" id="MFD0793128.1"/>
    </source>
</evidence>
<feature type="signal peptide" evidence="1">
    <location>
        <begin position="1"/>
        <end position="15"/>
    </location>
</feature>
<protein>
    <recommendedName>
        <fullName evidence="4">Lipoprotein</fullName>
    </recommendedName>
</protein>
<organism evidence="2 3">
    <name type="scientific">Mucilaginibacter litoreus</name>
    <dbReference type="NCBI Taxonomy" id="1048221"/>
    <lineage>
        <taxon>Bacteria</taxon>
        <taxon>Pseudomonadati</taxon>
        <taxon>Bacteroidota</taxon>
        <taxon>Sphingobacteriia</taxon>
        <taxon>Sphingobacteriales</taxon>
        <taxon>Sphingobacteriaceae</taxon>
        <taxon>Mucilaginibacter</taxon>
    </lineage>
</organism>
<feature type="chain" id="PRO_5047383246" description="Lipoprotein" evidence="1">
    <location>
        <begin position="16"/>
        <end position="163"/>
    </location>
</feature>
<evidence type="ECO:0000256" key="1">
    <source>
        <dbReference type="SAM" id="SignalP"/>
    </source>
</evidence>
<keyword evidence="1" id="KW-0732">Signal</keyword>
<evidence type="ECO:0008006" key="4">
    <source>
        <dbReference type="Google" id="ProtNLM"/>
    </source>
</evidence>